<evidence type="ECO:0000313" key="1">
    <source>
        <dbReference type="EMBL" id="MDC0679133.1"/>
    </source>
</evidence>
<reference evidence="1 2" key="1">
    <citation type="submission" date="2023-01" db="EMBL/GenBank/DDBJ databases">
        <title>Minimal conservation of predation-associated metabolite biosynthetic gene clusters underscores biosynthetic potential of Myxococcota including descriptions for ten novel species: Archangium lansinium sp. nov., Myxococcus landrumus sp. nov., Nannocystis bai.</title>
        <authorList>
            <person name="Ahearne A."/>
            <person name="Stevens C."/>
            <person name="Dowd S."/>
        </authorList>
    </citation>
    <scope>NUCLEOTIDE SEQUENCE [LARGE SCALE GENOMIC DNA]</scope>
    <source>
        <strain evidence="1 2">WIWO2</strain>
    </source>
</reference>
<proteinExistence type="predicted"/>
<keyword evidence="2" id="KW-1185">Reference proteome</keyword>
<comment type="caution">
    <text evidence="1">The sequence shown here is derived from an EMBL/GenBank/DDBJ whole genome shotgun (WGS) entry which is preliminary data.</text>
</comment>
<protein>
    <recommendedName>
        <fullName evidence="3">Peptidase C39 domain-containing protein</fullName>
    </recommendedName>
</protein>
<sequence>MLDEHAANTRQAGAYVAENLGSIMTANRQIAAQTGARFGSGQWNQLLTGHSTQFFVVYRRSSATTSNHVVIGIVNQGKSLIFDPQTGQRFWNLRDFGSFTAYPVKF</sequence>
<evidence type="ECO:0008006" key="3">
    <source>
        <dbReference type="Google" id="ProtNLM"/>
    </source>
</evidence>
<dbReference type="Proteomes" id="UP001217485">
    <property type="component" value="Unassembled WGS sequence"/>
</dbReference>
<name>A0ABT5C0E3_9BACT</name>
<organism evidence="1 2">
    <name type="scientific">Sorangium atrum</name>
    <dbReference type="NCBI Taxonomy" id="2995308"/>
    <lineage>
        <taxon>Bacteria</taxon>
        <taxon>Pseudomonadati</taxon>
        <taxon>Myxococcota</taxon>
        <taxon>Polyangia</taxon>
        <taxon>Polyangiales</taxon>
        <taxon>Polyangiaceae</taxon>
        <taxon>Sorangium</taxon>
    </lineage>
</organism>
<dbReference type="RefSeq" id="WP_272096079.1">
    <property type="nucleotide sequence ID" value="NZ_JAQNDK010000002.1"/>
</dbReference>
<evidence type="ECO:0000313" key="2">
    <source>
        <dbReference type="Proteomes" id="UP001217485"/>
    </source>
</evidence>
<gene>
    <name evidence="1" type="ORF">POL72_15425</name>
</gene>
<accession>A0ABT5C0E3</accession>
<dbReference type="EMBL" id="JAQNDK010000002">
    <property type="protein sequence ID" value="MDC0679133.1"/>
    <property type="molecule type" value="Genomic_DNA"/>
</dbReference>